<reference evidence="3" key="1">
    <citation type="journal article" date="2018" name="Proc. Natl. Acad. Sci. U.S.A.">
        <title>Linking secondary metabolites to gene clusters through genome sequencing of six diverse Aspergillus species.</title>
        <authorList>
            <person name="Kaerboelling I."/>
            <person name="Vesth T.C."/>
            <person name="Frisvad J.C."/>
            <person name="Nybo J.L."/>
            <person name="Theobald S."/>
            <person name="Kuo A."/>
            <person name="Bowyer P."/>
            <person name="Matsuda Y."/>
            <person name="Mondo S."/>
            <person name="Lyhne E.K."/>
            <person name="Kogle M.E."/>
            <person name="Clum A."/>
            <person name="Lipzen A."/>
            <person name="Salamov A."/>
            <person name="Ngan C.Y."/>
            <person name="Daum C."/>
            <person name="Chiniquy J."/>
            <person name="Barry K."/>
            <person name="LaButti K."/>
            <person name="Haridas S."/>
            <person name="Simmons B.A."/>
            <person name="Magnuson J.K."/>
            <person name="Mortensen U.H."/>
            <person name="Larsen T.O."/>
            <person name="Grigoriev I.V."/>
            <person name="Baker S.E."/>
            <person name="Andersen M.R."/>
        </authorList>
    </citation>
    <scope>NUCLEOTIDE SEQUENCE [LARGE SCALE GENOMIC DNA]</scope>
    <source>
        <strain evidence="3">IBT 16806</strain>
    </source>
</reference>
<organism evidence="2 3">
    <name type="scientific">Aspergillus novofumigatus (strain IBT 16806)</name>
    <dbReference type="NCBI Taxonomy" id="1392255"/>
    <lineage>
        <taxon>Eukaryota</taxon>
        <taxon>Fungi</taxon>
        <taxon>Dikarya</taxon>
        <taxon>Ascomycota</taxon>
        <taxon>Pezizomycotina</taxon>
        <taxon>Eurotiomycetes</taxon>
        <taxon>Eurotiomycetidae</taxon>
        <taxon>Eurotiales</taxon>
        <taxon>Aspergillaceae</taxon>
        <taxon>Aspergillus</taxon>
        <taxon>Aspergillus subgen. Fumigati</taxon>
    </lineage>
</organism>
<feature type="transmembrane region" description="Helical" evidence="1">
    <location>
        <begin position="15"/>
        <end position="34"/>
    </location>
</feature>
<dbReference type="GeneID" id="36528804"/>
<feature type="transmembrane region" description="Helical" evidence="1">
    <location>
        <begin position="55"/>
        <end position="72"/>
    </location>
</feature>
<dbReference type="EMBL" id="MSZS01000006">
    <property type="protein sequence ID" value="PKX92039.1"/>
    <property type="molecule type" value="Genomic_DNA"/>
</dbReference>
<gene>
    <name evidence="2" type="ORF">P174DRAFT_257819</name>
</gene>
<dbReference type="VEuPathDB" id="FungiDB:P174DRAFT_257819"/>
<keyword evidence="1" id="KW-0472">Membrane</keyword>
<protein>
    <submittedName>
        <fullName evidence="2">Uncharacterized protein</fullName>
    </submittedName>
</protein>
<dbReference type="Proteomes" id="UP000234474">
    <property type="component" value="Unassembled WGS sequence"/>
</dbReference>
<evidence type="ECO:0000256" key="1">
    <source>
        <dbReference type="SAM" id="Phobius"/>
    </source>
</evidence>
<sequence length="137" mass="15115">MASSIYRLGNLSPQAVAGILCSLPLAAGMFYILSAKTGIFASRPRDYLNEIRCRLLYVFTELLMGVIILTYVRQSLGSVRAHQVSLRNADPPGLGIILCLPRTFPANSNNLGRRHCKDLCVNVSLEIPYRTNANFLS</sequence>
<comment type="caution">
    <text evidence="2">The sequence shown here is derived from an EMBL/GenBank/DDBJ whole genome shotgun (WGS) entry which is preliminary data.</text>
</comment>
<proteinExistence type="predicted"/>
<keyword evidence="1" id="KW-0812">Transmembrane</keyword>
<accession>A0A2I1C340</accession>
<evidence type="ECO:0000313" key="2">
    <source>
        <dbReference type="EMBL" id="PKX92039.1"/>
    </source>
</evidence>
<evidence type="ECO:0000313" key="3">
    <source>
        <dbReference type="Proteomes" id="UP000234474"/>
    </source>
</evidence>
<dbReference type="RefSeq" id="XP_024680634.1">
    <property type="nucleotide sequence ID" value="XM_024821478.1"/>
</dbReference>
<dbReference type="AlphaFoldDB" id="A0A2I1C340"/>
<keyword evidence="3" id="KW-1185">Reference proteome</keyword>
<keyword evidence="1" id="KW-1133">Transmembrane helix</keyword>
<name>A0A2I1C340_ASPN1</name>